<keyword evidence="1" id="KW-0812">Transmembrane</keyword>
<organism evidence="2 3">
    <name type="scientific">Candidatus Liberibacter africanus PTSAPSY</name>
    <dbReference type="NCBI Taxonomy" id="1277257"/>
    <lineage>
        <taxon>Bacteria</taxon>
        <taxon>Pseudomonadati</taxon>
        <taxon>Pseudomonadota</taxon>
        <taxon>Alphaproteobacteria</taxon>
        <taxon>Hyphomicrobiales</taxon>
        <taxon>Rhizobiaceae</taxon>
        <taxon>Liberibacter</taxon>
    </lineage>
</organism>
<proteinExistence type="predicted"/>
<sequence>MGAIGYCCDLAAIVYNFQVTNMIQSFIVGGVFRFLLRFIPSVFETIVEHMKYKQSIEHDRLKLELAKINAENLVALERIKDKPVILARIHEHKHKSGTQWVDSFKALVRPLTTVFWIIVYPLLVISLVREGVYSRILQ</sequence>
<feature type="transmembrane region" description="Helical" evidence="1">
    <location>
        <begin position="107"/>
        <end position="128"/>
    </location>
</feature>
<keyword evidence="1" id="KW-0472">Membrane</keyword>
<keyword evidence="3" id="KW-1185">Reference proteome</keyword>
<reference evidence="2 3" key="1">
    <citation type="journal article" date="2015" name="Genome Announc.">
        <title>Complete Genome Sequence of 'Candidatus Liberibacter africanus,' a Bacterium Associated with Citrus Huanglongbing.</title>
        <authorList>
            <person name="Lin H."/>
            <person name="Pietersen G."/>
            <person name="Han C."/>
            <person name="Read D.A."/>
            <person name="Lou B."/>
            <person name="Gupta G."/>
            <person name="Civerolo E.L."/>
        </authorList>
    </citation>
    <scope>NUCLEOTIDE SEQUENCE [LARGE SCALE GENOMIC DNA]</scope>
    <source>
        <strain evidence="2 3">PTSAPSY</strain>
    </source>
</reference>
<dbReference type="AlphaFoldDB" id="A0A0G3I1F0"/>
<dbReference type="KEGG" id="lau:G293_00100"/>
<protein>
    <submittedName>
        <fullName evidence="2">Uncharacterized protein</fullName>
    </submittedName>
</protein>
<gene>
    <name evidence="2" type="ORF">G293_00100</name>
</gene>
<dbReference type="PATRIC" id="fig|1277257.4.peg.21"/>
<evidence type="ECO:0000256" key="1">
    <source>
        <dbReference type="SAM" id="Phobius"/>
    </source>
</evidence>
<name>A0A0G3I1F0_LIBAF</name>
<keyword evidence="1" id="KW-1133">Transmembrane helix</keyword>
<dbReference type="Proteomes" id="UP000035503">
    <property type="component" value="Chromosome"/>
</dbReference>
<accession>A0A0G3I1F0</accession>
<evidence type="ECO:0000313" key="2">
    <source>
        <dbReference type="EMBL" id="AKK19684.1"/>
    </source>
</evidence>
<dbReference type="EMBL" id="CP004021">
    <property type="protein sequence ID" value="AKK19684.1"/>
    <property type="molecule type" value="Genomic_DNA"/>
</dbReference>
<evidence type="ECO:0000313" key="3">
    <source>
        <dbReference type="Proteomes" id="UP000035503"/>
    </source>
</evidence>